<evidence type="ECO:0000313" key="1">
    <source>
        <dbReference type="EMBL" id="GID14211.1"/>
    </source>
</evidence>
<sequence length="380" mass="40659">MRKTHSPRTRWRGRAAAGAAAVVTVLVGLGTVSGGAAAQPAPIGAAAQPASASTRAAHALPGGKTNFVVSVGSFFAGRTTNWERIGYYTFHPSDGTVTGTWWRWNQNSRRDIRVDTPVAASGCGATRCYTRTMKRFLSRPTETAHGKYVVNGSALTVAWPSGSKYVQEKWTVARVRKTNGSTDGSLVELVWAGVGRGYTATGGYGFGSNASLSANASAATLMQSANRVNYRYVYSGISAGKRTGGGSSLGLSVFHRCKDGRCLGATTKTAPGNGCRYYPPGDTKSSATINYYLAHFGGDRRDAYEHWFRCLGYRPKTGQSCYKLNSHVKPMLQVIDDKGRFRGWVGAETSYKTTADGNSAGPAIYDTFAIFKMGPRRVSS</sequence>
<dbReference type="Proteomes" id="UP000612808">
    <property type="component" value="Unassembled WGS sequence"/>
</dbReference>
<dbReference type="EMBL" id="BOMB01000029">
    <property type="protein sequence ID" value="GID14211.1"/>
    <property type="molecule type" value="Genomic_DNA"/>
</dbReference>
<organism evidence="1 2">
    <name type="scientific">Actinocatenispora rupis</name>
    <dbReference type="NCBI Taxonomy" id="519421"/>
    <lineage>
        <taxon>Bacteria</taxon>
        <taxon>Bacillati</taxon>
        <taxon>Actinomycetota</taxon>
        <taxon>Actinomycetes</taxon>
        <taxon>Micromonosporales</taxon>
        <taxon>Micromonosporaceae</taxon>
        <taxon>Actinocatenispora</taxon>
    </lineage>
</organism>
<comment type="caution">
    <text evidence="1">The sequence shown here is derived from an EMBL/GenBank/DDBJ whole genome shotgun (WGS) entry which is preliminary data.</text>
</comment>
<name>A0A8J3NCN6_9ACTN</name>
<reference evidence="1" key="1">
    <citation type="submission" date="2021-01" db="EMBL/GenBank/DDBJ databases">
        <title>Whole genome shotgun sequence of Actinocatenispora rupis NBRC 107355.</title>
        <authorList>
            <person name="Komaki H."/>
            <person name="Tamura T."/>
        </authorList>
    </citation>
    <scope>NUCLEOTIDE SEQUENCE</scope>
    <source>
        <strain evidence="1">NBRC 107355</strain>
    </source>
</reference>
<proteinExistence type="predicted"/>
<gene>
    <name evidence="1" type="ORF">Aru02nite_51000</name>
</gene>
<dbReference type="AlphaFoldDB" id="A0A8J3NCN6"/>
<dbReference type="RefSeq" id="WP_203661957.1">
    <property type="nucleotide sequence ID" value="NZ_BAAAZM010000001.1"/>
</dbReference>
<accession>A0A8J3NCN6</accession>
<protein>
    <submittedName>
        <fullName evidence="1">Uncharacterized protein</fullName>
    </submittedName>
</protein>
<keyword evidence="2" id="KW-1185">Reference proteome</keyword>
<evidence type="ECO:0000313" key="2">
    <source>
        <dbReference type="Proteomes" id="UP000612808"/>
    </source>
</evidence>